<dbReference type="InParanoid" id="B3MME7"/>
<dbReference type="GeneID" id="6497898"/>
<dbReference type="EMBL" id="CH902620">
    <property type="protein sequence ID" value="EDV30893.2"/>
    <property type="molecule type" value="Genomic_DNA"/>
</dbReference>
<gene>
    <name evidence="3" type="primary">Dana\GF15085</name>
    <name evidence="3" type="synonym">dana_GLEANR_15852</name>
    <name evidence="3" type="ORF">GF15085</name>
</gene>
<organism evidence="3 4">
    <name type="scientific">Drosophila ananassae</name>
    <name type="common">Fruit fly</name>
    <dbReference type="NCBI Taxonomy" id="7217"/>
    <lineage>
        <taxon>Eukaryota</taxon>
        <taxon>Metazoa</taxon>
        <taxon>Ecdysozoa</taxon>
        <taxon>Arthropoda</taxon>
        <taxon>Hexapoda</taxon>
        <taxon>Insecta</taxon>
        <taxon>Pterygota</taxon>
        <taxon>Neoptera</taxon>
        <taxon>Endopterygota</taxon>
        <taxon>Diptera</taxon>
        <taxon>Brachycera</taxon>
        <taxon>Muscomorpha</taxon>
        <taxon>Ephydroidea</taxon>
        <taxon>Drosophilidae</taxon>
        <taxon>Drosophila</taxon>
        <taxon>Sophophora</taxon>
    </lineage>
</organism>
<dbReference type="Pfam" id="PF26080">
    <property type="entry name" value="CUB_animal"/>
    <property type="match status" value="1"/>
</dbReference>
<proteinExistence type="predicted"/>
<keyword evidence="1" id="KW-0732">Signal</keyword>
<feature type="signal peptide" evidence="1">
    <location>
        <begin position="1"/>
        <end position="30"/>
    </location>
</feature>
<dbReference type="Proteomes" id="UP000007801">
    <property type="component" value="Unassembled WGS sequence"/>
</dbReference>
<dbReference type="PANTHER" id="PTHR33236">
    <property type="entry name" value="INTRAFLAGELLAR TRANSPORT PROTEIN 122 FAMILY PROTEIN-RELATED"/>
    <property type="match status" value="1"/>
</dbReference>
<feature type="chain" id="PRO_5006454837" description="CUB domain-containing protein" evidence="1">
    <location>
        <begin position="31"/>
        <end position="383"/>
    </location>
</feature>
<evidence type="ECO:0000259" key="2">
    <source>
        <dbReference type="Pfam" id="PF26080"/>
    </source>
</evidence>
<dbReference type="PANTHER" id="PTHR33236:SF12">
    <property type="entry name" value="CUB DOMAIN-CONTAINING PROTEIN-RELATED"/>
    <property type="match status" value="1"/>
</dbReference>
<reference evidence="3 4" key="1">
    <citation type="journal article" date="2007" name="Nature">
        <title>Evolution of genes and genomes on the Drosophila phylogeny.</title>
        <authorList>
            <consortium name="Drosophila 12 Genomes Consortium"/>
            <person name="Clark A.G."/>
            <person name="Eisen M.B."/>
            <person name="Smith D.R."/>
            <person name="Bergman C.M."/>
            <person name="Oliver B."/>
            <person name="Markow T.A."/>
            <person name="Kaufman T.C."/>
            <person name="Kellis M."/>
            <person name="Gelbart W."/>
            <person name="Iyer V.N."/>
            <person name="Pollard D.A."/>
            <person name="Sackton T.B."/>
            <person name="Larracuente A.M."/>
            <person name="Singh N.D."/>
            <person name="Abad J.P."/>
            <person name="Abt D.N."/>
            <person name="Adryan B."/>
            <person name="Aguade M."/>
            <person name="Akashi H."/>
            <person name="Anderson W.W."/>
            <person name="Aquadro C.F."/>
            <person name="Ardell D.H."/>
            <person name="Arguello R."/>
            <person name="Artieri C.G."/>
            <person name="Barbash D.A."/>
            <person name="Barker D."/>
            <person name="Barsanti P."/>
            <person name="Batterham P."/>
            <person name="Batzoglou S."/>
            <person name="Begun D."/>
            <person name="Bhutkar A."/>
            <person name="Blanco E."/>
            <person name="Bosak S.A."/>
            <person name="Bradley R.K."/>
            <person name="Brand A.D."/>
            <person name="Brent M.R."/>
            <person name="Brooks A.N."/>
            <person name="Brown R.H."/>
            <person name="Butlin R.K."/>
            <person name="Caggese C."/>
            <person name="Calvi B.R."/>
            <person name="Bernardo de Carvalho A."/>
            <person name="Caspi A."/>
            <person name="Castrezana S."/>
            <person name="Celniker S.E."/>
            <person name="Chang J.L."/>
            <person name="Chapple C."/>
            <person name="Chatterji S."/>
            <person name="Chinwalla A."/>
            <person name="Civetta A."/>
            <person name="Clifton S.W."/>
            <person name="Comeron J.M."/>
            <person name="Costello J.C."/>
            <person name="Coyne J.A."/>
            <person name="Daub J."/>
            <person name="David R.G."/>
            <person name="Delcher A.L."/>
            <person name="Delehaunty K."/>
            <person name="Do C.B."/>
            <person name="Ebling H."/>
            <person name="Edwards K."/>
            <person name="Eickbush T."/>
            <person name="Evans J.D."/>
            <person name="Filipski A."/>
            <person name="Findeiss S."/>
            <person name="Freyhult E."/>
            <person name="Fulton L."/>
            <person name="Fulton R."/>
            <person name="Garcia A.C."/>
            <person name="Gardiner A."/>
            <person name="Garfield D.A."/>
            <person name="Garvin B.E."/>
            <person name="Gibson G."/>
            <person name="Gilbert D."/>
            <person name="Gnerre S."/>
            <person name="Godfrey J."/>
            <person name="Good R."/>
            <person name="Gotea V."/>
            <person name="Gravely B."/>
            <person name="Greenberg A.J."/>
            <person name="Griffiths-Jones S."/>
            <person name="Gross S."/>
            <person name="Guigo R."/>
            <person name="Gustafson E.A."/>
            <person name="Haerty W."/>
            <person name="Hahn M.W."/>
            <person name="Halligan D.L."/>
            <person name="Halpern A.L."/>
            <person name="Halter G.M."/>
            <person name="Han M.V."/>
            <person name="Heger A."/>
            <person name="Hillier L."/>
            <person name="Hinrichs A.S."/>
            <person name="Holmes I."/>
            <person name="Hoskins R.A."/>
            <person name="Hubisz M.J."/>
            <person name="Hultmark D."/>
            <person name="Huntley M.A."/>
            <person name="Jaffe D.B."/>
            <person name="Jagadeeshan S."/>
            <person name="Jeck W.R."/>
            <person name="Johnson J."/>
            <person name="Jones C.D."/>
            <person name="Jordan W.C."/>
            <person name="Karpen G.H."/>
            <person name="Kataoka E."/>
            <person name="Keightley P.D."/>
            <person name="Kheradpour P."/>
            <person name="Kirkness E.F."/>
            <person name="Koerich L.B."/>
            <person name="Kristiansen K."/>
            <person name="Kudrna D."/>
            <person name="Kulathinal R.J."/>
            <person name="Kumar S."/>
            <person name="Kwok R."/>
            <person name="Lander E."/>
            <person name="Langley C.H."/>
            <person name="Lapoint R."/>
            <person name="Lazzaro B.P."/>
            <person name="Lee S.J."/>
            <person name="Levesque L."/>
            <person name="Li R."/>
            <person name="Lin C.F."/>
            <person name="Lin M.F."/>
            <person name="Lindblad-Toh K."/>
            <person name="Llopart A."/>
            <person name="Long M."/>
            <person name="Low L."/>
            <person name="Lozovsky E."/>
            <person name="Lu J."/>
            <person name="Luo M."/>
            <person name="Machado C.A."/>
            <person name="Makalowski W."/>
            <person name="Marzo M."/>
            <person name="Matsuda M."/>
            <person name="Matzkin L."/>
            <person name="McAllister B."/>
            <person name="McBride C.S."/>
            <person name="McKernan B."/>
            <person name="McKernan K."/>
            <person name="Mendez-Lago M."/>
            <person name="Minx P."/>
            <person name="Mollenhauer M.U."/>
            <person name="Montooth K."/>
            <person name="Mount S.M."/>
            <person name="Mu X."/>
            <person name="Myers E."/>
            <person name="Negre B."/>
            <person name="Newfeld S."/>
            <person name="Nielsen R."/>
            <person name="Noor M.A."/>
            <person name="O'Grady P."/>
            <person name="Pachter L."/>
            <person name="Papaceit M."/>
            <person name="Parisi M.J."/>
            <person name="Parisi M."/>
            <person name="Parts L."/>
            <person name="Pedersen J.S."/>
            <person name="Pesole G."/>
            <person name="Phillippy A.M."/>
            <person name="Ponting C.P."/>
            <person name="Pop M."/>
            <person name="Porcelli D."/>
            <person name="Powell J.R."/>
            <person name="Prohaska S."/>
            <person name="Pruitt K."/>
            <person name="Puig M."/>
            <person name="Quesneville H."/>
            <person name="Ram K.R."/>
            <person name="Rand D."/>
            <person name="Rasmussen M.D."/>
            <person name="Reed L.K."/>
            <person name="Reenan R."/>
            <person name="Reily A."/>
            <person name="Remington K.A."/>
            <person name="Rieger T.T."/>
            <person name="Ritchie M.G."/>
            <person name="Robin C."/>
            <person name="Rogers Y.H."/>
            <person name="Rohde C."/>
            <person name="Rozas J."/>
            <person name="Rubenfield M.J."/>
            <person name="Ruiz A."/>
            <person name="Russo S."/>
            <person name="Salzberg S.L."/>
            <person name="Sanchez-Gracia A."/>
            <person name="Saranga D.J."/>
            <person name="Sato H."/>
            <person name="Schaeffer S.W."/>
            <person name="Schatz M.C."/>
            <person name="Schlenke T."/>
            <person name="Schwartz R."/>
            <person name="Segarra C."/>
            <person name="Singh R.S."/>
            <person name="Sirot L."/>
            <person name="Sirota M."/>
            <person name="Sisneros N.B."/>
            <person name="Smith C.D."/>
            <person name="Smith T.F."/>
            <person name="Spieth J."/>
            <person name="Stage D.E."/>
            <person name="Stark A."/>
            <person name="Stephan W."/>
            <person name="Strausberg R.L."/>
            <person name="Strempel S."/>
            <person name="Sturgill D."/>
            <person name="Sutton G."/>
            <person name="Sutton G.G."/>
            <person name="Tao W."/>
            <person name="Teichmann S."/>
            <person name="Tobari Y.N."/>
            <person name="Tomimura Y."/>
            <person name="Tsolas J.M."/>
            <person name="Valente V.L."/>
            <person name="Venter E."/>
            <person name="Venter J.C."/>
            <person name="Vicario S."/>
            <person name="Vieira F.G."/>
            <person name="Vilella A.J."/>
            <person name="Villasante A."/>
            <person name="Walenz B."/>
            <person name="Wang J."/>
            <person name="Wasserman M."/>
            <person name="Watts T."/>
            <person name="Wilson D."/>
            <person name="Wilson R.K."/>
            <person name="Wing R.A."/>
            <person name="Wolfner M.F."/>
            <person name="Wong A."/>
            <person name="Wong G.K."/>
            <person name="Wu C.I."/>
            <person name="Wu G."/>
            <person name="Yamamoto D."/>
            <person name="Yang H.P."/>
            <person name="Yang S.P."/>
            <person name="Yorke J.A."/>
            <person name="Yoshida K."/>
            <person name="Zdobnov E."/>
            <person name="Zhang P."/>
            <person name="Zhang Y."/>
            <person name="Zimin A.V."/>
            <person name="Baldwin J."/>
            <person name="Abdouelleil A."/>
            <person name="Abdulkadir J."/>
            <person name="Abebe A."/>
            <person name="Abera B."/>
            <person name="Abreu J."/>
            <person name="Acer S.C."/>
            <person name="Aftuck L."/>
            <person name="Alexander A."/>
            <person name="An P."/>
            <person name="Anderson E."/>
            <person name="Anderson S."/>
            <person name="Arachi H."/>
            <person name="Azer M."/>
            <person name="Bachantsang P."/>
            <person name="Barry A."/>
            <person name="Bayul T."/>
            <person name="Berlin A."/>
            <person name="Bessette D."/>
            <person name="Bloom T."/>
            <person name="Blye J."/>
            <person name="Boguslavskiy L."/>
            <person name="Bonnet C."/>
            <person name="Boukhgalter B."/>
            <person name="Bourzgui I."/>
            <person name="Brown A."/>
            <person name="Cahill P."/>
            <person name="Channer S."/>
            <person name="Cheshatsang Y."/>
            <person name="Chuda L."/>
            <person name="Citroen M."/>
            <person name="Collymore A."/>
            <person name="Cooke P."/>
            <person name="Costello M."/>
            <person name="D'Aco K."/>
            <person name="Daza R."/>
            <person name="De Haan G."/>
            <person name="DeGray S."/>
            <person name="DeMaso C."/>
            <person name="Dhargay N."/>
            <person name="Dooley K."/>
            <person name="Dooley E."/>
            <person name="Doricent M."/>
            <person name="Dorje P."/>
            <person name="Dorjee K."/>
            <person name="Dupes A."/>
            <person name="Elong R."/>
            <person name="Falk J."/>
            <person name="Farina A."/>
            <person name="Faro S."/>
            <person name="Ferguson D."/>
            <person name="Fisher S."/>
            <person name="Foley C.D."/>
            <person name="Franke A."/>
            <person name="Friedrich D."/>
            <person name="Gadbois L."/>
            <person name="Gearin G."/>
            <person name="Gearin C.R."/>
            <person name="Giannoukos G."/>
            <person name="Goode T."/>
            <person name="Graham J."/>
            <person name="Grandbois E."/>
            <person name="Grewal S."/>
            <person name="Gyaltsen K."/>
            <person name="Hafez N."/>
            <person name="Hagos B."/>
            <person name="Hall J."/>
            <person name="Henson C."/>
            <person name="Hollinger A."/>
            <person name="Honan T."/>
            <person name="Huard M.D."/>
            <person name="Hughes L."/>
            <person name="Hurhula B."/>
            <person name="Husby M.E."/>
            <person name="Kamat A."/>
            <person name="Kanga B."/>
            <person name="Kashin S."/>
            <person name="Khazanovich D."/>
            <person name="Kisner P."/>
            <person name="Lance K."/>
            <person name="Lara M."/>
            <person name="Lee W."/>
            <person name="Lennon N."/>
            <person name="Letendre F."/>
            <person name="LeVine R."/>
            <person name="Lipovsky A."/>
            <person name="Liu X."/>
            <person name="Liu J."/>
            <person name="Liu S."/>
            <person name="Lokyitsang T."/>
            <person name="Lokyitsang Y."/>
            <person name="Lubonja R."/>
            <person name="Lui A."/>
            <person name="MacDonald P."/>
            <person name="Magnisalis V."/>
            <person name="Maru K."/>
            <person name="Matthews C."/>
            <person name="McCusker W."/>
            <person name="McDonough S."/>
            <person name="Mehta T."/>
            <person name="Meldrim J."/>
            <person name="Meneus L."/>
            <person name="Mihai O."/>
            <person name="Mihalev A."/>
            <person name="Mihova T."/>
            <person name="Mittelman R."/>
            <person name="Mlenga V."/>
            <person name="Montmayeur A."/>
            <person name="Mulrain L."/>
            <person name="Navidi A."/>
            <person name="Naylor J."/>
            <person name="Negash T."/>
            <person name="Nguyen T."/>
            <person name="Nguyen N."/>
            <person name="Nicol R."/>
            <person name="Norbu C."/>
            <person name="Norbu N."/>
            <person name="Novod N."/>
            <person name="O'Neill B."/>
            <person name="Osman S."/>
            <person name="Markiewicz E."/>
            <person name="Oyono O.L."/>
            <person name="Patti C."/>
            <person name="Phunkhang P."/>
            <person name="Pierre F."/>
            <person name="Priest M."/>
            <person name="Raghuraman S."/>
            <person name="Rege F."/>
            <person name="Reyes R."/>
            <person name="Rise C."/>
            <person name="Rogov P."/>
            <person name="Ross K."/>
            <person name="Ryan E."/>
            <person name="Settipalli S."/>
            <person name="Shea T."/>
            <person name="Sherpa N."/>
            <person name="Shi L."/>
            <person name="Shih D."/>
            <person name="Sparrow T."/>
            <person name="Spaulding J."/>
            <person name="Stalker J."/>
            <person name="Stange-Thomann N."/>
            <person name="Stavropoulos S."/>
            <person name="Stone C."/>
            <person name="Strader C."/>
            <person name="Tesfaye S."/>
            <person name="Thomson T."/>
            <person name="Thoulutsang Y."/>
            <person name="Thoulutsang D."/>
            <person name="Topham K."/>
            <person name="Topping I."/>
            <person name="Tsamla T."/>
            <person name="Vassiliev H."/>
            <person name="Vo A."/>
            <person name="Wangchuk T."/>
            <person name="Wangdi T."/>
            <person name="Weiand M."/>
            <person name="Wilkinson J."/>
            <person name="Wilson A."/>
            <person name="Yadav S."/>
            <person name="Young G."/>
            <person name="Yu Q."/>
            <person name="Zembek L."/>
            <person name="Zhong D."/>
            <person name="Zimmer A."/>
            <person name="Zwirko Z."/>
            <person name="Jaffe D.B."/>
            <person name="Alvarez P."/>
            <person name="Brockman W."/>
            <person name="Butler J."/>
            <person name="Chin C."/>
            <person name="Gnerre S."/>
            <person name="Grabherr M."/>
            <person name="Kleber M."/>
            <person name="Mauceli E."/>
            <person name="MacCallum I."/>
        </authorList>
    </citation>
    <scope>NUCLEOTIDE SEQUENCE [LARGE SCALE GENOMIC DNA]</scope>
    <source>
        <strain evidence="4">Tucson 14024-0371.13</strain>
    </source>
</reference>
<dbReference type="InterPro" id="IPR035914">
    <property type="entry name" value="Sperma_CUB_dom_sf"/>
</dbReference>
<dbReference type="InterPro" id="IPR058698">
    <property type="entry name" value="CUB_metazoa"/>
</dbReference>
<dbReference type="HOGENOM" id="CLU_792908_0_0_1"/>
<dbReference type="Gene3D" id="2.60.120.290">
    <property type="entry name" value="Spermadhesin, CUB domain"/>
    <property type="match status" value="1"/>
</dbReference>
<dbReference type="OrthoDB" id="6378913at2759"/>
<dbReference type="AlphaFoldDB" id="B3MME7"/>
<accession>B3MME7</accession>
<feature type="domain" description="CUB" evidence="2">
    <location>
        <begin position="232"/>
        <end position="370"/>
    </location>
</feature>
<evidence type="ECO:0000313" key="4">
    <source>
        <dbReference type="Proteomes" id="UP000007801"/>
    </source>
</evidence>
<dbReference type="KEGG" id="dan:6497898"/>
<sequence length="383" mass="42145">MPQSERSNNSNKMEFQLLLPLPLVVWLALAFSPSFTPVRCQTVSCNLGTSVRQKRIVIRSPATGELAKLDSCQYRVAPWSSQVCQVRVDFERLDLPQPQLNATTQLLECRAFVQIQRFRLCGRSNGQHLYFPLRRGQELQLLFRLASGLSGQSSWQLTLTQLECPLESAAVATRRPAVQLPTVRPILPFLGNLLPRTIFGGQSGLGSGSGPAAQLIQSLTSPSMADLELLAPLGCDQYFRTQTGGIVSFNFAGGIYMPSTRYSICIKGAADDEIRYKIDHFALSKANSDAPGPAYDTDCRSTVKTTGRVSDYLSIPNAFMVSRPELQASFYCGSNLSGQELVARPPFVMHFSSDAQSSASETGFQLTYAVRQARTEQPEQTEL</sequence>
<protein>
    <recommendedName>
        <fullName evidence="2">CUB domain-containing protein</fullName>
    </recommendedName>
</protein>
<keyword evidence="4" id="KW-1185">Reference proteome</keyword>
<name>B3MME7_DROAN</name>
<dbReference type="STRING" id="7217.B3MME7"/>
<dbReference type="eggNOG" id="ENOG502SVB7">
    <property type="taxonomic scope" value="Eukaryota"/>
</dbReference>
<evidence type="ECO:0000313" key="3">
    <source>
        <dbReference type="EMBL" id="EDV30893.2"/>
    </source>
</evidence>
<evidence type="ECO:0000256" key="1">
    <source>
        <dbReference type="SAM" id="SignalP"/>
    </source>
</evidence>
<dbReference type="SUPFAM" id="SSF49854">
    <property type="entry name" value="Spermadhesin, CUB domain"/>
    <property type="match status" value="1"/>
</dbReference>